<keyword evidence="4" id="KW-1185">Reference proteome</keyword>
<proteinExistence type="predicted"/>
<reference evidence="3 4" key="1">
    <citation type="submission" date="2020-04" db="EMBL/GenBank/DDBJ databases">
        <authorList>
            <person name="Laetsch R D."/>
            <person name="Stevens L."/>
            <person name="Kumar S."/>
            <person name="Blaxter L. M."/>
        </authorList>
    </citation>
    <scope>NUCLEOTIDE SEQUENCE [LARGE SCALE GENOMIC DNA]</scope>
</reference>
<gene>
    <name evidence="3" type="ORF">CBOVIS_LOCUS9487</name>
</gene>
<protein>
    <recommendedName>
        <fullName evidence="2">C2H2-type domain-containing protein</fullName>
    </recommendedName>
</protein>
<evidence type="ECO:0000256" key="1">
    <source>
        <dbReference type="SAM" id="MobiDB-lite"/>
    </source>
</evidence>
<evidence type="ECO:0000313" key="4">
    <source>
        <dbReference type="Proteomes" id="UP000494206"/>
    </source>
</evidence>
<name>A0A8S1F1T9_9PELO</name>
<sequence>MTHVHHIDDLEFDTNEMLVNSDMIPAQMEVVMTDDGAMEGYPYDPMEVYEYEYDYEPDQVFEQVDVEEESPNQVVDWKEEQKRKLDMHEILDALPREQQEAFCRLMRSRGYEIDASRAQQNQHYLGNYRPTKRRFRERSDGGLEYTETDNYDYPDENVSEDYINTSVGQEDVDTMVDFQKAKGGERKCSGCNMFLRRSVYYHHARMIREKGACNLFTPQRFPCPQCDCKLGTLEKLCAHLEQIHDAPTQIKTEIFASEEEFNNFRIDLEGRGGNFRMARGNKKNKKGIVQYFRCNRTQTLARNETFRLVDNPTEDEVRLFDRNSRRDQFPRKSAGSKQVIRTENACTAFYNKAYLDNGRIEVRYCDHHLHDDEKLRLPHRVRMRVLELARKQLPHAVILMIVKDEREMYCEKDSANDRRILEMRTQDIRQILSGISRQERMKMRKADRQTQRMHVIEKEGGVIVTTSEMADSTTRVRYSLPHTMRCNRYDLTPLERRYLDLFDNNRELVLSNIHERSRTENQKRTLYDSFLTKITAAHDTFKHVLGQELAPTNELISRSHMIIDLAHKLLYTIQNAHKEPKNTPSQMSFLKMMEQRCYKMMDRRQNHHQQQHHDEHHDGEVIDVVGVDEMMEMEMFQFDDNLAPAQEIRQEKTENEKQVKEDRDEDENDDEARCRDGRQDGEDELEIDMRCDEVLDGIEDDDEAAAAAPCSSTSRPIGGDEKSGESNEFPTVEIKEENGNGRKRARRRTTTADGGGGEAKKPRRSSNKFVEVDVEQVEKSPPRAQAEKITTRTGRVVKSRTIFE</sequence>
<feature type="compositionally biased region" description="Basic and acidic residues" evidence="1">
    <location>
        <begin position="671"/>
        <end position="680"/>
    </location>
</feature>
<feature type="region of interest" description="Disordered" evidence="1">
    <location>
        <begin position="702"/>
        <end position="792"/>
    </location>
</feature>
<dbReference type="InterPro" id="IPR052797">
    <property type="entry name" value="RegFact_GeneExpr_CellDeath"/>
</dbReference>
<evidence type="ECO:0000313" key="3">
    <source>
        <dbReference type="EMBL" id="CAB3407574.1"/>
    </source>
</evidence>
<feature type="region of interest" description="Disordered" evidence="1">
    <location>
        <begin position="649"/>
        <end position="687"/>
    </location>
</feature>
<dbReference type="PANTHER" id="PTHR33936">
    <property type="entry name" value="PROTEIN CBG17840"/>
    <property type="match status" value="1"/>
</dbReference>
<feature type="compositionally biased region" description="Basic and acidic residues" evidence="1">
    <location>
        <begin position="776"/>
        <end position="790"/>
    </location>
</feature>
<dbReference type="OrthoDB" id="5803649at2759"/>
<dbReference type="AlphaFoldDB" id="A0A8S1F1T9"/>
<dbReference type="PANTHER" id="PTHR33936:SF15">
    <property type="entry name" value="C2H2-TYPE DOMAIN-CONTAINING PROTEIN"/>
    <property type="match status" value="1"/>
</dbReference>
<feature type="compositionally biased region" description="Basic and acidic residues" evidence="1">
    <location>
        <begin position="649"/>
        <end position="662"/>
    </location>
</feature>
<dbReference type="Proteomes" id="UP000494206">
    <property type="component" value="Unassembled WGS sequence"/>
</dbReference>
<dbReference type="EMBL" id="CADEPM010000006">
    <property type="protein sequence ID" value="CAB3407574.1"/>
    <property type="molecule type" value="Genomic_DNA"/>
</dbReference>
<accession>A0A8S1F1T9</accession>
<feature type="domain" description="C2H2-type" evidence="2">
    <location>
        <begin position="223"/>
        <end position="244"/>
    </location>
</feature>
<comment type="caution">
    <text evidence="3">The sequence shown here is derived from an EMBL/GenBank/DDBJ whole genome shotgun (WGS) entry which is preliminary data.</text>
</comment>
<evidence type="ECO:0000259" key="2">
    <source>
        <dbReference type="PROSITE" id="PS00028"/>
    </source>
</evidence>
<organism evidence="3 4">
    <name type="scientific">Caenorhabditis bovis</name>
    <dbReference type="NCBI Taxonomy" id="2654633"/>
    <lineage>
        <taxon>Eukaryota</taxon>
        <taxon>Metazoa</taxon>
        <taxon>Ecdysozoa</taxon>
        <taxon>Nematoda</taxon>
        <taxon>Chromadorea</taxon>
        <taxon>Rhabditida</taxon>
        <taxon>Rhabditina</taxon>
        <taxon>Rhabditomorpha</taxon>
        <taxon>Rhabditoidea</taxon>
        <taxon>Rhabditidae</taxon>
        <taxon>Peloderinae</taxon>
        <taxon>Caenorhabditis</taxon>
    </lineage>
</organism>
<dbReference type="PROSITE" id="PS00028">
    <property type="entry name" value="ZINC_FINGER_C2H2_1"/>
    <property type="match status" value="1"/>
</dbReference>
<dbReference type="InterPro" id="IPR013087">
    <property type="entry name" value="Znf_C2H2_type"/>
</dbReference>